<protein>
    <submittedName>
        <fullName evidence="1">Uncharacterized protein</fullName>
    </submittedName>
</protein>
<evidence type="ECO:0000313" key="2">
    <source>
        <dbReference type="Proteomes" id="UP000022611"/>
    </source>
</evidence>
<dbReference type="Proteomes" id="UP000022611">
    <property type="component" value="Unassembled WGS sequence"/>
</dbReference>
<accession>A0A010T9W8</accession>
<comment type="caution">
    <text evidence="1">The sequence shown here is derived from an EMBL/GenBank/DDBJ whole genome shotgun (WGS) entry which is preliminary data.</text>
</comment>
<gene>
    <name evidence="1" type="ORF">HK44_007980</name>
</gene>
<dbReference type="HOGENOM" id="CLU_3220841_0_0_6"/>
<sequence length="44" mass="4352">MHAVAGGLAPLSVLTVNWDALDALVAQQGSLFSMAGVTLVNAAA</sequence>
<dbReference type="AlphaFoldDB" id="A0A010T9W8"/>
<organism evidence="1 2">
    <name type="scientific">Pseudomonas fluorescens HK44</name>
    <dbReference type="NCBI Taxonomy" id="1042209"/>
    <lineage>
        <taxon>Bacteria</taxon>
        <taxon>Pseudomonadati</taxon>
        <taxon>Pseudomonadota</taxon>
        <taxon>Gammaproteobacteria</taxon>
        <taxon>Pseudomonadales</taxon>
        <taxon>Pseudomonadaceae</taxon>
        <taxon>Pseudomonas</taxon>
    </lineage>
</organism>
<dbReference type="PATRIC" id="fig|1042209.11.peg.3976"/>
<evidence type="ECO:0000313" key="1">
    <source>
        <dbReference type="EMBL" id="EXF94132.1"/>
    </source>
</evidence>
<proteinExistence type="predicted"/>
<dbReference type="EMBL" id="AFOY02000015">
    <property type="protein sequence ID" value="EXF94132.1"/>
    <property type="molecule type" value="Genomic_DNA"/>
</dbReference>
<name>A0A010T9W8_PSEFL</name>
<reference evidence="1 2" key="1">
    <citation type="journal article" date="2011" name="J. Bacteriol.">
        <title>Draft genome sequence of the polycyclic aromatic hydrocarbon-degrading, genetically engineered bioluminescent bioreporter Pseudomonas fluorescens HK44.</title>
        <authorList>
            <person name="Chauhan A."/>
            <person name="Layton A.C."/>
            <person name="Williams D.E."/>
            <person name="Smartt A.E."/>
            <person name="Ripp S."/>
            <person name="Karpinets T.V."/>
            <person name="Brown S.D."/>
            <person name="Sayler G.S."/>
        </authorList>
    </citation>
    <scope>NUCLEOTIDE SEQUENCE [LARGE SCALE GENOMIC DNA]</scope>
    <source>
        <strain evidence="1 2">HK44</strain>
    </source>
</reference>